<feature type="compositionally biased region" description="Low complexity" evidence="1">
    <location>
        <begin position="224"/>
        <end position="235"/>
    </location>
</feature>
<dbReference type="AlphaFoldDB" id="A0A8J3JGS5"/>
<sequence length="668" mass="70799">MYEPTRPEPTASEPSGTRGYRIGPWPPAPPEQGWHAEQQQPPEEPTARLSRRHLAAEADDDQPRSGYDTAQQPARRAGGRHGRSDTTETPTLGQVPGPVPSLGAEPFAAWSMSAPPEPESTVILPARGDAEPPADQPRRRARHAHPDAEPQIEPPRFDPPQPPRSPRFEPQQFESGPFEPPRFEPTQFESAPFEPPRFELPHQVGETEPWHLGVGHEPAPAPQTPAQQPPAQQAPVQHGDAGGWHPQNGSEATGEQLFVASPEPPRYAGEQLFTPAGEAGAQLFRPGPPAPPPAQETPSGHEQSGFDPSGGFPRTGQTERPGHEQQRAEEQPHRHPAVPEPAGRRHWWPAPDERQAADVRQPTERRSRHADEPTGFDVPAAAESEQAPPFAAARRFIEARAVPVTGTRPAADDAPPVDDRTAETPVVGGPAEQPAKLDAESVLAAVRDVPGVRAADLRTDAGGGRTLRLDVAEGVDTDEITAAAGHALRDRLGVDARLAVAAGTGYELDAVDADQAEVEHRPSTNGALDTARGSADRRAIIERIQIATAGAECAVEVCLTADGVRAVGRAGGPALDPYLLRVAALATADAVGVLAGGRARCAVEHVDVVTAGPCRVVVVVLVLMADERAERLVGSAVAGGDARQATVRATMSALNRRLGPLLDSVLAS</sequence>
<keyword evidence="3" id="KW-1185">Reference proteome</keyword>
<evidence type="ECO:0000256" key="1">
    <source>
        <dbReference type="SAM" id="MobiDB-lite"/>
    </source>
</evidence>
<feature type="compositionally biased region" description="Pro residues" evidence="1">
    <location>
        <begin position="286"/>
        <end position="295"/>
    </location>
</feature>
<dbReference type="RefSeq" id="WP_203664726.1">
    <property type="nucleotide sequence ID" value="NZ_BAAAZM010000027.1"/>
</dbReference>
<organism evidence="2 3">
    <name type="scientific">Actinocatenispora rupis</name>
    <dbReference type="NCBI Taxonomy" id="519421"/>
    <lineage>
        <taxon>Bacteria</taxon>
        <taxon>Bacillati</taxon>
        <taxon>Actinomycetota</taxon>
        <taxon>Actinomycetes</taxon>
        <taxon>Micromonosporales</taxon>
        <taxon>Micromonosporaceae</taxon>
        <taxon>Actinocatenispora</taxon>
    </lineage>
</organism>
<name>A0A8J3JGS5_9ACTN</name>
<reference evidence="2" key="1">
    <citation type="submission" date="2021-01" db="EMBL/GenBank/DDBJ databases">
        <title>Whole genome shotgun sequence of Actinocatenispora rupis NBRC 107355.</title>
        <authorList>
            <person name="Komaki H."/>
            <person name="Tamura T."/>
        </authorList>
    </citation>
    <scope>NUCLEOTIDE SEQUENCE</scope>
    <source>
        <strain evidence="2">NBRC 107355</strain>
    </source>
</reference>
<dbReference type="Proteomes" id="UP000612808">
    <property type="component" value="Unassembled WGS sequence"/>
</dbReference>
<feature type="compositionally biased region" description="Basic and acidic residues" evidence="1">
    <location>
        <begin position="351"/>
        <end position="372"/>
    </location>
</feature>
<dbReference type="EMBL" id="BOMB01000053">
    <property type="protein sequence ID" value="GID16107.1"/>
    <property type="molecule type" value="Genomic_DNA"/>
</dbReference>
<protein>
    <submittedName>
        <fullName evidence="2">Uncharacterized protein</fullName>
    </submittedName>
</protein>
<evidence type="ECO:0000313" key="3">
    <source>
        <dbReference type="Proteomes" id="UP000612808"/>
    </source>
</evidence>
<feature type="region of interest" description="Disordered" evidence="1">
    <location>
        <begin position="1"/>
        <end position="389"/>
    </location>
</feature>
<proteinExistence type="predicted"/>
<evidence type="ECO:0000313" key="2">
    <source>
        <dbReference type="EMBL" id="GID16107.1"/>
    </source>
</evidence>
<comment type="caution">
    <text evidence="2">The sequence shown here is derived from an EMBL/GenBank/DDBJ whole genome shotgun (WGS) entry which is preliminary data.</text>
</comment>
<feature type="region of interest" description="Disordered" evidence="1">
    <location>
        <begin position="406"/>
        <end position="435"/>
    </location>
</feature>
<gene>
    <name evidence="2" type="ORF">Aru02nite_69960</name>
</gene>
<feature type="compositionally biased region" description="Basic and acidic residues" evidence="1">
    <location>
        <begin position="320"/>
        <end position="333"/>
    </location>
</feature>
<accession>A0A8J3JGS5</accession>